<keyword evidence="6" id="KW-1185">Reference proteome</keyword>
<dbReference type="InterPro" id="IPR009061">
    <property type="entry name" value="DNA-bd_dom_put_sf"/>
</dbReference>
<evidence type="ECO:0000256" key="1">
    <source>
        <dbReference type="ARBA" id="ARBA00023015"/>
    </source>
</evidence>
<protein>
    <submittedName>
        <fullName evidence="5">Helix-turn-helix domain-containing protein</fullName>
    </submittedName>
</protein>
<dbReference type="RefSeq" id="WP_379722720.1">
    <property type="nucleotide sequence ID" value="NZ_JBHRYJ010000001.1"/>
</dbReference>
<feature type="domain" description="HTH merR-type" evidence="4">
    <location>
        <begin position="6"/>
        <end position="75"/>
    </location>
</feature>
<dbReference type="PROSITE" id="PS50937">
    <property type="entry name" value="HTH_MERR_2"/>
    <property type="match status" value="1"/>
</dbReference>
<comment type="caution">
    <text evidence="5">The sequence shown here is derived from an EMBL/GenBank/DDBJ whole genome shotgun (WGS) entry which is preliminary data.</text>
</comment>
<accession>A0ABV7VD48</accession>
<organism evidence="5 6">
    <name type="scientific">Ferrovibrio xuzhouensis</name>
    <dbReference type="NCBI Taxonomy" id="1576914"/>
    <lineage>
        <taxon>Bacteria</taxon>
        <taxon>Pseudomonadati</taxon>
        <taxon>Pseudomonadota</taxon>
        <taxon>Alphaproteobacteria</taxon>
        <taxon>Rhodospirillales</taxon>
        <taxon>Rhodospirillaceae</taxon>
        <taxon>Ferrovibrio</taxon>
    </lineage>
</organism>
<dbReference type="InterPro" id="IPR000551">
    <property type="entry name" value="MerR-type_HTH_dom"/>
</dbReference>
<reference evidence="6" key="1">
    <citation type="journal article" date="2019" name="Int. J. Syst. Evol. Microbiol.">
        <title>The Global Catalogue of Microorganisms (GCM) 10K type strain sequencing project: providing services to taxonomists for standard genome sequencing and annotation.</title>
        <authorList>
            <consortium name="The Broad Institute Genomics Platform"/>
            <consortium name="The Broad Institute Genome Sequencing Center for Infectious Disease"/>
            <person name="Wu L."/>
            <person name="Ma J."/>
        </authorList>
    </citation>
    <scope>NUCLEOTIDE SEQUENCE [LARGE SCALE GENOMIC DNA]</scope>
    <source>
        <strain evidence="6">KCTC 42182</strain>
    </source>
</reference>
<dbReference type="PRINTS" id="PR00040">
    <property type="entry name" value="HTHMERR"/>
</dbReference>
<dbReference type="Proteomes" id="UP001595711">
    <property type="component" value="Unassembled WGS sequence"/>
</dbReference>
<evidence type="ECO:0000259" key="4">
    <source>
        <dbReference type="PROSITE" id="PS50937"/>
    </source>
</evidence>
<evidence type="ECO:0000256" key="3">
    <source>
        <dbReference type="ARBA" id="ARBA00023163"/>
    </source>
</evidence>
<keyword evidence="1" id="KW-0805">Transcription regulation</keyword>
<keyword evidence="2" id="KW-0238">DNA-binding</keyword>
<dbReference type="InterPro" id="IPR047057">
    <property type="entry name" value="MerR_fam"/>
</dbReference>
<dbReference type="Pfam" id="PF13411">
    <property type="entry name" value="MerR_1"/>
    <property type="match status" value="1"/>
</dbReference>
<dbReference type="SMART" id="SM00422">
    <property type="entry name" value="HTH_MERR"/>
    <property type="match status" value="1"/>
</dbReference>
<evidence type="ECO:0000256" key="2">
    <source>
        <dbReference type="ARBA" id="ARBA00023125"/>
    </source>
</evidence>
<evidence type="ECO:0000313" key="5">
    <source>
        <dbReference type="EMBL" id="MFC3674993.1"/>
    </source>
</evidence>
<sequence length="148" mass="16392">MAILQRMTIGQLAKRTDSNAPTIRYYEEIGLLPKASRKASGHRTYSDADLKRLTLIRRCRDFGFSIEQIRLLVGLTEAPDGKCTEVRDLALTHLNTVREKRRALQELEQSLLGFVQDCQTDCADGPATGCVVIEDISRRPAAAACCPG</sequence>
<dbReference type="SUPFAM" id="SSF46955">
    <property type="entry name" value="Putative DNA-binding domain"/>
    <property type="match status" value="1"/>
</dbReference>
<evidence type="ECO:0000313" key="6">
    <source>
        <dbReference type="Proteomes" id="UP001595711"/>
    </source>
</evidence>
<dbReference type="PANTHER" id="PTHR30204:SF94">
    <property type="entry name" value="HEAVY METAL-DEPENDENT TRANSCRIPTIONAL REGULATOR HI_0293-RELATED"/>
    <property type="match status" value="1"/>
</dbReference>
<dbReference type="PANTHER" id="PTHR30204">
    <property type="entry name" value="REDOX-CYCLING DRUG-SENSING TRANSCRIPTIONAL ACTIVATOR SOXR"/>
    <property type="match status" value="1"/>
</dbReference>
<dbReference type="Gene3D" id="1.10.1660.10">
    <property type="match status" value="1"/>
</dbReference>
<proteinExistence type="predicted"/>
<gene>
    <name evidence="5" type="ORF">ACFOOQ_05510</name>
</gene>
<dbReference type="EMBL" id="JBHRYJ010000001">
    <property type="protein sequence ID" value="MFC3674993.1"/>
    <property type="molecule type" value="Genomic_DNA"/>
</dbReference>
<dbReference type="CDD" id="cd04785">
    <property type="entry name" value="HTH_CadR-PbrR-like"/>
    <property type="match status" value="1"/>
</dbReference>
<name>A0ABV7VD48_9PROT</name>
<keyword evidence="3" id="KW-0804">Transcription</keyword>